<dbReference type="Pfam" id="PF07719">
    <property type="entry name" value="TPR_2"/>
    <property type="match status" value="1"/>
</dbReference>
<evidence type="ECO:0000256" key="1">
    <source>
        <dbReference type="ARBA" id="ARBA00022737"/>
    </source>
</evidence>
<gene>
    <name evidence="4" type="ORF">F3Y22_tig00116997pilonHSYRG00820</name>
</gene>
<organism evidence="4 5">
    <name type="scientific">Hibiscus syriacus</name>
    <name type="common">Rose of Sharon</name>
    <dbReference type="NCBI Taxonomy" id="106335"/>
    <lineage>
        <taxon>Eukaryota</taxon>
        <taxon>Viridiplantae</taxon>
        <taxon>Streptophyta</taxon>
        <taxon>Embryophyta</taxon>
        <taxon>Tracheophyta</taxon>
        <taxon>Spermatophyta</taxon>
        <taxon>Magnoliopsida</taxon>
        <taxon>eudicotyledons</taxon>
        <taxon>Gunneridae</taxon>
        <taxon>Pentapetalae</taxon>
        <taxon>rosids</taxon>
        <taxon>malvids</taxon>
        <taxon>Malvales</taxon>
        <taxon>Malvaceae</taxon>
        <taxon>Malvoideae</taxon>
        <taxon>Hibiscus</taxon>
    </lineage>
</organism>
<dbReference type="InterPro" id="IPR019734">
    <property type="entry name" value="TPR_rpt"/>
</dbReference>
<comment type="caution">
    <text evidence="4">The sequence shown here is derived from an EMBL/GenBank/DDBJ whole genome shotgun (WGS) entry which is preliminary data.</text>
</comment>
<name>A0A6A2WES1_HIBSY</name>
<evidence type="ECO:0000256" key="2">
    <source>
        <dbReference type="ARBA" id="ARBA00022803"/>
    </source>
</evidence>
<dbReference type="EMBL" id="VEPZ02001762">
    <property type="protein sequence ID" value="KAE8657013.1"/>
    <property type="molecule type" value="Genomic_DNA"/>
</dbReference>
<dbReference type="GO" id="GO:0016301">
    <property type="term" value="F:kinase activity"/>
    <property type="evidence" value="ECO:0007669"/>
    <property type="project" value="UniProtKB-KW"/>
</dbReference>
<keyword evidence="4" id="KW-0808">Transferase</keyword>
<keyword evidence="1" id="KW-0677">Repeat</keyword>
<proteinExistence type="predicted"/>
<accession>A0A6A2WES1</accession>
<dbReference type="PROSITE" id="PS50005">
    <property type="entry name" value="TPR"/>
    <property type="match status" value="1"/>
</dbReference>
<keyword evidence="2 3" id="KW-0802">TPR repeat</keyword>
<dbReference type="Proteomes" id="UP000436088">
    <property type="component" value="Unassembled WGS sequence"/>
</dbReference>
<feature type="repeat" description="TPR" evidence="3">
    <location>
        <begin position="126"/>
        <end position="159"/>
    </location>
</feature>
<evidence type="ECO:0000313" key="5">
    <source>
        <dbReference type="Proteomes" id="UP000436088"/>
    </source>
</evidence>
<dbReference type="InterPro" id="IPR013105">
    <property type="entry name" value="TPR_2"/>
</dbReference>
<sequence length="171" mass="18965">MFLAMHDIPKKIFTKIRYRNRADFQAKRHFVLGAQLLAQARSSKSRSSTASLAQKAEFEAEKAISLDPKDAASYILKASLLTFRLQDLRSRLPRCCSLPSCFQRGSRVDSAIDDLTKAVELGGDNAKVFCLLGDCYEMKKMKAEARAAFEEALKVEPTSSVARAAIDRLGS</sequence>
<evidence type="ECO:0000256" key="3">
    <source>
        <dbReference type="PROSITE-ProRule" id="PRU00339"/>
    </source>
</evidence>
<dbReference type="Gene3D" id="1.25.40.10">
    <property type="entry name" value="Tetratricopeptide repeat domain"/>
    <property type="match status" value="1"/>
</dbReference>
<dbReference type="SUPFAM" id="SSF48452">
    <property type="entry name" value="TPR-like"/>
    <property type="match status" value="1"/>
</dbReference>
<keyword evidence="4" id="KW-0418">Kinase</keyword>
<evidence type="ECO:0000313" key="4">
    <source>
        <dbReference type="EMBL" id="KAE8657013.1"/>
    </source>
</evidence>
<dbReference type="SMART" id="SM00028">
    <property type="entry name" value="TPR"/>
    <property type="match status" value="2"/>
</dbReference>
<keyword evidence="5" id="KW-1185">Reference proteome</keyword>
<protein>
    <submittedName>
        <fullName evidence="4">Kinase superfamily protein, putative isoform 1</fullName>
    </submittedName>
</protein>
<dbReference type="AlphaFoldDB" id="A0A6A2WES1"/>
<dbReference type="InterPro" id="IPR011990">
    <property type="entry name" value="TPR-like_helical_dom_sf"/>
</dbReference>
<reference evidence="4" key="1">
    <citation type="submission" date="2019-09" db="EMBL/GenBank/DDBJ databases">
        <title>Draft genome information of white flower Hibiscus syriacus.</title>
        <authorList>
            <person name="Kim Y.-M."/>
        </authorList>
    </citation>
    <scope>NUCLEOTIDE SEQUENCE [LARGE SCALE GENOMIC DNA]</scope>
    <source>
        <strain evidence="4">YM2019G1</strain>
    </source>
</reference>